<evidence type="ECO:0000313" key="1">
    <source>
        <dbReference type="EMBL" id="MEY8041942.1"/>
    </source>
</evidence>
<comment type="caution">
    <text evidence="1">The sequence shown here is derived from an EMBL/GenBank/DDBJ whole genome shotgun (WGS) entry which is preliminary data.</text>
</comment>
<dbReference type="RefSeq" id="WP_345360192.1">
    <property type="nucleotide sequence ID" value="NZ_BAABII010000004.1"/>
</dbReference>
<evidence type="ECO:0008006" key="3">
    <source>
        <dbReference type="Google" id="ProtNLM"/>
    </source>
</evidence>
<organism evidence="1 2">
    <name type="scientific">Saccharopolyspora cebuensis</name>
    <dbReference type="NCBI Taxonomy" id="418759"/>
    <lineage>
        <taxon>Bacteria</taxon>
        <taxon>Bacillati</taxon>
        <taxon>Actinomycetota</taxon>
        <taxon>Actinomycetes</taxon>
        <taxon>Pseudonocardiales</taxon>
        <taxon>Pseudonocardiaceae</taxon>
        <taxon>Saccharopolyspora</taxon>
    </lineage>
</organism>
<reference evidence="1 2" key="1">
    <citation type="submission" date="2024-08" db="EMBL/GenBank/DDBJ databases">
        <title>Genome mining of Saccharopolyspora cebuensis PGLac3 from Nigerian medicinal plant.</title>
        <authorList>
            <person name="Ezeobiora C.E."/>
            <person name="Igbokwe N.H."/>
            <person name="Amin D.H."/>
            <person name="Mendie U.E."/>
        </authorList>
    </citation>
    <scope>NUCLEOTIDE SEQUENCE [LARGE SCALE GENOMIC DNA]</scope>
    <source>
        <strain evidence="1 2">PGLac3</strain>
    </source>
</reference>
<dbReference type="Proteomes" id="UP001564626">
    <property type="component" value="Unassembled WGS sequence"/>
</dbReference>
<dbReference type="EMBL" id="JBGEHV010000045">
    <property type="protein sequence ID" value="MEY8041942.1"/>
    <property type="molecule type" value="Genomic_DNA"/>
</dbReference>
<keyword evidence="2" id="KW-1185">Reference proteome</keyword>
<proteinExistence type="predicted"/>
<gene>
    <name evidence="1" type="ORF">AB8O55_21230</name>
</gene>
<accession>A0ABV4CLG2</accession>
<name>A0ABV4CLG2_9PSEU</name>
<evidence type="ECO:0000313" key="2">
    <source>
        <dbReference type="Proteomes" id="UP001564626"/>
    </source>
</evidence>
<sequence length="221" mass="25440">MIDDPDEQSTAWVQRALSPARLAPYLAAAGGGTAAALELYRWNLDLCAAFYPPLHWCEIALRNAMHSQLRSYFGAHHWWDVAPLNENGRSMIGKARDDLAKRGRRETHTPDDIVAAVPLGFWVSLTSRGDRYDQTFWKHSLYFAFPHLTATRRVLHRDLNGIREFRNRIMHHEPIFNRNLPNQRDRVHRVIGYLSTPLYDETIRVDRIQTVLAAKPGHAPL</sequence>
<protein>
    <recommendedName>
        <fullName evidence="3">Abi-like protein</fullName>
    </recommendedName>
</protein>